<evidence type="ECO:0000313" key="6">
    <source>
        <dbReference type="EMBL" id="KKK81828.1"/>
    </source>
</evidence>
<dbReference type="GO" id="GO:0009403">
    <property type="term" value="P:toxin biosynthetic process"/>
    <property type="evidence" value="ECO:0007669"/>
    <property type="project" value="InterPro"/>
</dbReference>
<evidence type="ECO:0000256" key="2">
    <source>
        <dbReference type="ARBA" id="ARBA00022692"/>
    </source>
</evidence>
<feature type="transmembrane region" description="Helical" evidence="5">
    <location>
        <begin position="6"/>
        <end position="36"/>
    </location>
</feature>
<sequence>AARAVAFLLLLGAVYLAGQLIAIMLKQVAAVLLLGWADRIGGALFGILKGLIVVEALLILLVTYPQLGLDDAIDGSALGSVFLDAASVLLFVLPDEFERAVDAFLT</sequence>
<evidence type="ECO:0000256" key="4">
    <source>
        <dbReference type="ARBA" id="ARBA00023136"/>
    </source>
</evidence>
<dbReference type="EMBL" id="LAZR01052950">
    <property type="protein sequence ID" value="KKK81828.1"/>
    <property type="molecule type" value="Genomic_DNA"/>
</dbReference>
<comment type="subcellular location">
    <subcellularLocation>
        <location evidence="1">Membrane</location>
        <topology evidence="1">Multi-pass membrane protein</topology>
    </subcellularLocation>
</comment>
<name>A0A0F8YKA0_9ZZZZ</name>
<organism evidence="6">
    <name type="scientific">marine sediment metagenome</name>
    <dbReference type="NCBI Taxonomy" id="412755"/>
    <lineage>
        <taxon>unclassified sequences</taxon>
        <taxon>metagenomes</taxon>
        <taxon>ecological metagenomes</taxon>
    </lineage>
</organism>
<comment type="caution">
    <text evidence="6">The sequence shown here is derived from an EMBL/GenBank/DDBJ whole genome shotgun (WGS) entry which is preliminary data.</text>
</comment>
<feature type="non-terminal residue" evidence="6">
    <location>
        <position position="1"/>
    </location>
</feature>
<proteinExistence type="predicted"/>
<reference evidence="6" key="1">
    <citation type="journal article" date="2015" name="Nature">
        <title>Complex archaea that bridge the gap between prokaryotes and eukaryotes.</title>
        <authorList>
            <person name="Spang A."/>
            <person name="Saw J.H."/>
            <person name="Jorgensen S.L."/>
            <person name="Zaremba-Niedzwiedzka K."/>
            <person name="Martijn J."/>
            <person name="Lind A.E."/>
            <person name="van Eijk R."/>
            <person name="Schleper C."/>
            <person name="Guy L."/>
            <person name="Ettema T.J."/>
        </authorList>
    </citation>
    <scope>NUCLEOTIDE SEQUENCE</scope>
</reference>
<dbReference type="GO" id="GO:0016020">
    <property type="term" value="C:membrane"/>
    <property type="evidence" value="ECO:0007669"/>
    <property type="project" value="UniProtKB-SubCell"/>
</dbReference>
<protein>
    <recommendedName>
        <fullName evidence="7">Colicin V production protein</fullName>
    </recommendedName>
</protein>
<dbReference type="PANTHER" id="PTHR37306:SF1">
    <property type="entry name" value="COLICIN V PRODUCTION PROTEIN"/>
    <property type="match status" value="1"/>
</dbReference>
<accession>A0A0F8YKA0</accession>
<gene>
    <name evidence="6" type="ORF">LCGC14_2809550</name>
</gene>
<evidence type="ECO:0000256" key="5">
    <source>
        <dbReference type="SAM" id="Phobius"/>
    </source>
</evidence>
<dbReference type="Pfam" id="PF02674">
    <property type="entry name" value="Colicin_V"/>
    <property type="match status" value="1"/>
</dbReference>
<evidence type="ECO:0000256" key="3">
    <source>
        <dbReference type="ARBA" id="ARBA00022989"/>
    </source>
</evidence>
<evidence type="ECO:0000256" key="1">
    <source>
        <dbReference type="ARBA" id="ARBA00004141"/>
    </source>
</evidence>
<dbReference type="InterPro" id="IPR003825">
    <property type="entry name" value="Colicin-V_CvpA"/>
</dbReference>
<keyword evidence="2 5" id="KW-0812">Transmembrane</keyword>
<keyword evidence="3 5" id="KW-1133">Transmembrane helix</keyword>
<dbReference type="AlphaFoldDB" id="A0A0F8YKA0"/>
<feature type="transmembrane region" description="Helical" evidence="5">
    <location>
        <begin position="43"/>
        <end position="64"/>
    </location>
</feature>
<dbReference type="PANTHER" id="PTHR37306">
    <property type="entry name" value="COLICIN V PRODUCTION PROTEIN"/>
    <property type="match status" value="1"/>
</dbReference>
<evidence type="ECO:0008006" key="7">
    <source>
        <dbReference type="Google" id="ProtNLM"/>
    </source>
</evidence>
<keyword evidence="4 5" id="KW-0472">Membrane</keyword>